<dbReference type="Gene3D" id="3.10.129.10">
    <property type="entry name" value="Hotdog Thioesterase"/>
    <property type="match status" value="1"/>
</dbReference>
<dbReference type="PANTHER" id="PTHR31793:SF27">
    <property type="entry name" value="NOVEL THIOESTERASE SUPERFAMILY DOMAIN AND SAPOSIN A-TYPE DOMAIN CONTAINING PROTEIN (0610012H03RIK)"/>
    <property type="match status" value="1"/>
</dbReference>
<dbReference type="STRING" id="246195.DNO_0574"/>
<organism evidence="3 4">
    <name type="scientific">Dichelobacter nodosus (strain VCS1703A)</name>
    <dbReference type="NCBI Taxonomy" id="246195"/>
    <lineage>
        <taxon>Bacteria</taxon>
        <taxon>Pseudomonadati</taxon>
        <taxon>Pseudomonadota</taxon>
        <taxon>Gammaproteobacteria</taxon>
        <taxon>Cardiobacteriales</taxon>
        <taxon>Cardiobacteriaceae</taxon>
        <taxon>Dichelobacter</taxon>
    </lineage>
</organism>
<sequence length="133" mass="15298">MMPHSISTQLTVRISDINYGGHLAHDRLVSLLHQARCDFLAHFSASEANFFGTGLIMRTLHVDYLAEAFYGDNLLITMHVTESGHTWFILEYHVQVDDKTIATAQTKMVAFDYHKRRVAALPKDWRHLTDKQE</sequence>
<dbReference type="KEGG" id="dno:DNO_0574"/>
<evidence type="ECO:0000313" key="4">
    <source>
        <dbReference type="Proteomes" id="UP000000248"/>
    </source>
</evidence>
<evidence type="ECO:0000256" key="1">
    <source>
        <dbReference type="ARBA" id="ARBA00005953"/>
    </source>
</evidence>
<reference evidence="3 4" key="1">
    <citation type="journal article" date="2007" name="Nat. Biotechnol.">
        <title>Genome sequence and identification of candidate vaccine antigens from the animal pathogen Dichelobacter nodosus.</title>
        <authorList>
            <person name="Myers G.S."/>
            <person name="Parker D."/>
            <person name="Al-Hasani K."/>
            <person name="Kennan R.M."/>
            <person name="Seemann T."/>
            <person name="Ren Q."/>
            <person name="Badger J.H."/>
            <person name="Selengut J.D."/>
            <person name="Deboy R.T."/>
            <person name="Tettelin H."/>
            <person name="Boyce J.D."/>
            <person name="McCarl V.P."/>
            <person name="Han X."/>
            <person name="Nelson W.C."/>
            <person name="Madupu R."/>
            <person name="Mohamoud Y."/>
            <person name="Holley T."/>
            <person name="Fedorova N."/>
            <person name="Khouri H."/>
            <person name="Bottomley S.P."/>
            <person name="Whittington R.J."/>
            <person name="Adler B."/>
            <person name="Songer J.G."/>
            <person name="Rood J.I."/>
            <person name="Paulsen I.T."/>
        </authorList>
    </citation>
    <scope>NUCLEOTIDE SEQUENCE [LARGE SCALE GENOMIC DNA]</scope>
    <source>
        <strain evidence="3 4">VCS1703A</strain>
    </source>
</reference>
<dbReference type="EMBL" id="CP000513">
    <property type="protein sequence ID" value="ABQ13506.1"/>
    <property type="molecule type" value="Genomic_DNA"/>
</dbReference>
<dbReference type="InterPro" id="IPR050563">
    <property type="entry name" value="4-hydroxybenzoyl-CoA_TE"/>
</dbReference>
<accession>A5EVH0</accession>
<keyword evidence="4" id="KW-1185">Reference proteome</keyword>
<dbReference type="SUPFAM" id="SSF54637">
    <property type="entry name" value="Thioesterase/thiol ester dehydrase-isomerase"/>
    <property type="match status" value="1"/>
</dbReference>
<evidence type="ECO:0000256" key="2">
    <source>
        <dbReference type="ARBA" id="ARBA00022801"/>
    </source>
</evidence>
<dbReference type="AlphaFoldDB" id="A5EVH0"/>
<dbReference type="Pfam" id="PF13279">
    <property type="entry name" value="4HBT_2"/>
    <property type="match status" value="1"/>
</dbReference>
<comment type="similarity">
    <text evidence="1">Belongs to the 4-hydroxybenzoyl-CoA thioesterase family.</text>
</comment>
<dbReference type="PANTHER" id="PTHR31793">
    <property type="entry name" value="4-HYDROXYBENZOYL-COA THIOESTERASE FAMILY MEMBER"/>
    <property type="match status" value="1"/>
</dbReference>
<name>A5EVH0_DICNV</name>
<evidence type="ECO:0000313" key="3">
    <source>
        <dbReference type="EMBL" id="ABQ13506.1"/>
    </source>
</evidence>
<keyword evidence="2" id="KW-0378">Hydrolase</keyword>
<protein>
    <submittedName>
        <fullName evidence="3">Thioesterase family domain protein</fullName>
    </submittedName>
</protein>
<dbReference type="CDD" id="cd00586">
    <property type="entry name" value="4HBT"/>
    <property type="match status" value="1"/>
</dbReference>
<dbReference type="InterPro" id="IPR029069">
    <property type="entry name" value="HotDog_dom_sf"/>
</dbReference>
<dbReference type="HOGENOM" id="CLU_101141_8_0_6"/>
<proteinExistence type="inferred from homology"/>
<gene>
    <name evidence="3" type="ordered locus">DNO_0574</name>
</gene>
<dbReference type="Proteomes" id="UP000000248">
    <property type="component" value="Chromosome"/>
</dbReference>
<dbReference type="GO" id="GO:0047617">
    <property type="term" value="F:fatty acyl-CoA hydrolase activity"/>
    <property type="evidence" value="ECO:0007669"/>
    <property type="project" value="TreeGrafter"/>
</dbReference>
<dbReference type="RefSeq" id="WP_012030908.1">
    <property type="nucleotide sequence ID" value="NC_009446.1"/>
</dbReference>
<dbReference type="eggNOG" id="COG0824">
    <property type="taxonomic scope" value="Bacteria"/>
</dbReference>